<feature type="domain" description="SPATA31-like" evidence="9">
    <location>
        <begin position="54"/>
        <end position="140"/>
    </location>
</feature>
<feature type="transmembrane region" description="Helical" evidence="7">
    <location>
        <begin position="21"/>
        <end position="47"/>
    </location>
</feature>
<feature type="region of interest" description="Disordered" evidence="6">
    <location>
        <begin position="776"/>
        <end position="801"/>
    </location>
</feature>
<dbReference type="PANTHER" id="PTHR21859">
    <property type="entry name" value="ACROSOME-SPECIFIC PROTEIN"/>
    <property type="match status" value="1"/>
</dbReference>
<dbReference type="Pfam" id="PF14650">
    <property type="entry name" value="FAM75"/>
    <property type="match status" value="2"/>
</dbReference>
<sequence>MEQVLLFLKSHAEPWQSFSSVYLDTVPSCIFLIVVGLLLLYLCYLLLPTKHPGRAKRRQKGGTFRGWRSHRRKTEETRKLLSILKSPLGHHHDSTPFRHMLCPEPSCEVCNRTTAEIQQLLSQGSLQHAALSQYFSPSSDSMIESSVSLTSDLLAIAPGDPIPPPVPEPSPSPCSTLSTNLDTSFEDLISPSNLPPKPTPGLDFSFPGGHFPTQPLRILPPPPCPGQGTDPVLQGEVTVTLGDSVCGLPTHEPKTKATQSPDMATSEIWPQGRTKHLPISNWAQGDAKQNILALSSSKAPIGVDREASLLGNLLFLSPDALALLERQVRKRGDFLIHREREKTAGPFPKQHRPDVPLHSPGKMLESVSVKHDSAVSLPHWSSKGKPQEMHLDQQSLYSKTFEDHLQKKCIQLPWDRPALNHDFLYPAGLVSGRCSSTLVVFSSVYDTSTAQEPPAVPDPQAQESPELPDPQAQDSPELPDPQTQESPELPDPQAQDSPELPDPQAQDSPVVPDPQAQESPELPDPQAQNSPDRPDPQAQESSTVPDPQAQESPELPDPQPLLEPEIQSQPLPQDMRQPQSQVPTENQPQSSVPILPPYSLPQISTSGVGLHELLNEAEALLPSETQHLEHHLLKKKQENLWGLPSVVCKSQKDFCPPTPNLSLVSQSSKPHISISILPGDFVLNSELREKLEHHLLKRLIQNRWGLPCKVLESLFLINPQRDGSDTSESKSNQDLSGVCLFKGQISKDVVDLGLSQPGSFYKRTLEILPLEDVRKSRRPTQESGLSDHLMSDSRKSSDMDLWSDSEEDLECQVLNLSGNNSRASCMSLNEKQLENDLKANLSKKGKEIKESPIRRTLPGSQHSIKKTLPLSEKSCRRGKQKDSVPLVSRTSNVNTSNEISFLCSSNKKMLEYHIKSFRLRMIWGLPKKVLDSIEVFKMKEELAQCTDHYNFPSSANLISEVDSQLSVSQSFTDSISLLEDKVGTRICDSDLDHQFPATTAVHKPCRGSSISLHGNKVGTRVSDSSLDRSFPTTSPVCKPYRGSSISLHGGKVGTRVSDSSLDCPFPATSPVCKPSRKNSVALHGHKLGRRVSVSSLDHSSPATSPVREPFRGSSISLHGDKVGTRVCVSDRDHPFPAISTVCKPNSKSSVVLQGHKVGRRVSLSNLDHPFPVTSPVCKPCRGNSVAFLGDKIGRRISVPGLDHTSPATSPVCKPHRANSIAFLGDRTGRRVSDPRLDRPSPPTSHVCRPHRANSVALLGDRTGRRVTDSRLDRSSPPTSPVCRPLRGSPIFLHGDKVGIRISVSDPDRPSRAPSPVNEPYSVSCISLHGDKVRTRVSDSSLCRPAATSLESVPCRGSSISLHGGEMGRRISSSSLDHHFPVTSPVSQPYRGSCISLHGDKLGIKISFSDLDHPFPLTSHMYKPYRGSSIALHGDKVGTRVSDSSLDRPSPATSPVCMPCRGSSISFHGDKVGIRISAPGLDHDFPATSPVCKPYRGSSMSFLGNMIGKRMSVSNVDHHFPATSTVCRCYRGSSISLHGDKVGTRISNPDPDDLFPVTSPVCRPYRGSSISLHGDKVGTRISNPDPDGLFPVTSPVCRSYRGSSISLHGDKVGTRLSMPGLDRPFPPPSPVCKPYRGSSISLHGDKVGTRLSMPGLDRPFPPPSPVCKPYRGSSISLHGDKVGTRLSIPGLDRPFPSPSPVCKPCRGTAKSLQGDKVGTRLSIPGLDRPFPSPSPVCKPYRGSSISLQGDKVGTRLSIPGLDRPFPSPSPVCKPCRGTAISLHGDKVGTRLSVSGLDRLFPHPSPVSKPCRGDFTALHGDKVGARICAISMDHHSSVTSPVCKKRQGVLRKTSCDITYERIDDIQRLNDCRKHFLPCTDDAIDKARQKPPALANRCSPTLPRRQIMAGPEPSDNTGISRNRTERLQGKHLKNLEHFPTDKKSVEIFRARERCALPSPWSKTFTTNEPKSSPVIGMTLGEKRTMLTSKHPPPKISEPRNSKLSGINTKLLCELKLNLDNTDDRQTHDHSTDPSLASGNLKCRPALTYTRGTHTRHTADSQVWHVHGENTGISREQMQEPCVPVCVLRKNQGKNLPAASKTVSPPEPKPEELGGGDAGLGPSQPRRRIRAAQGGTLKDTLESKYSPTQPLKGQPPAESHFRKRMKHFLQWIWPSRRCERQNRFLEQGRSLSSEQSMGPGKNQATCIGNTEVQSVKPASGKVPGKKLGHDHGTGKTCHQVPLSTQVKFSKTQRQAELQMGAAPVQGHPFNHRVTSCKGTSTKSCRQEAAFAGQSYPARNTHMKHRDREPKKVVPFRDQLWCQRYPERACATSKPCL</sequence>
<keyword evidence="11" id="KW-1185">Reference proteome</keyword>
<dbReference type="OrthoDB" id="9633439at2759"/>
<evidence type="ECO:0000313" key="11">
    <source>
        <dbReference type="Proteomes" id="UP000001811"/>
    </source>
</evidence>
<dbReference type="eggNOG" id="ENOG502SH7F">
    <property type="taxonomic scope" value="Eukaryota"/>
</dbReference>
<keyword evidence="3 7" id="KW-1133">Transmembrane helix</keyword>
<evidence type="ECO:0000256" key="1">
    <source>
        <dbReference type="ARBA" id="ARBA00004167"/>
    </source>
</evidence>
<feature type="compositionally biased region" description="Basic and acidic residues" evidence="6">
    <location>
        <begin position="1226"/>
        <end position="1238"/>
    </location>
</feature>
<keyword evidence="2 7" id="KW-0812">Transmembrane</keyword>
<feature type="compositionally biased region" description="Polar residues" evidence="6">
    <location>
        <begin position="568"/>
        <end position="592"/>
    </location>
</feature>
<dbReference type="FunCoup" id="G1U6S3">
    <property type="interactions" value="3"/>
</dbReference>
<accession>G1U6S3</accession>
<protein>
    <submittedName>
        <fullName evidence="10">Uncharacterized protein</fullName>
    </submittedName>
</protein>
<dbReference type="InParanoid" id="G1U6S3"/>
<evidence type="ECO:0000256" key="6">
    <source>
        <dbReference type="SAM" id="MobiDB-lite"/>
    </source>
</evidence>
<evidence type="ECO:0000256" key="5">
    <source>
        <dbReference type="ARBA" id="ARBA00035009"/>
    </source>
</evidence>
<feature type="region of interest" description="Disordered" evidence="6">
    <location>
        <begin position="1222"/>
        <end position="1248"/>
    </location>
</feature>
<dbReference type="Proteomes" id="UP000001811">
    <property type="component" value="Unplaced"/>
</dbReference>
<dbReference type="Pfam" id="PF15371">
    <property type="entry name" value="DUF4599"/>
    <property type="match status" value="1"/>
</dbReference>
<evidence type="ECO:0000256" key="2">
    <source>
        <dbReference type="ARBA" id="ARBA00022692"/>
    </source>
</evidence>
<feature type="domain" description="SPATA31" evidence="8">
    <location>
        <begin position="544"/>
        <end position="857"/>
    </location>
</feature>
<gene>
    <name evidence="10" type="primary">LOC108178954</name>
</gene>
<comment type="subcellular location">
    <subcellularLocation>
        <location evidence="1">Membrane</location>
        <topology evidence="1">Single-pass membrane protein</topology>
    </subcellularLocation>
</comment>
<dbReference type="GO" id="GO:0016020">
    <property type="term" value="C:membrane"/>
    <property type="evidence" value="ECO:0007669"/>
    <property type="project" value="UniProtKB-SubCell"/>
</dbReference>
<reference evidence="10" key="2">
    <citation type="submission" date="2025-08" db="UniProtKB">
        <authorList>
            <consortium name="Ensembl"/>
        </authorList>
    </citation>
    <scope>IDENTIFICATION</scope>
    <source>
        <strain evidence="10">Thorbecke</strain>
    </source>
</reference>
<dbReference type="GeneTree" id="ENSGT00950000183043"/>
<evidence type="ECO:0000256" key="4">
    <source>
        <dbReference type="ARBA" id="ARBA00023136"/>
    </source>
</evidence>
<organism evidence="10 11">
    <name type="scientific">Oryctolagus cuniculus</name>
    <name type="common">Rabbit</name>
    <dbReference type="NCBI Taxonomy" id="9986"/>
    <lineage>
        <taxon>Eukaryota</taxon>
        <taxon>Metazoa</taxon>
        <taxon>Chordata</taxon>
        <taxon>Craniata</taxon>
        <taxon>Vertebrata</taxon>
        <taxon>Euteleostomi</taxon>
        <taxon>Mammalia</taxon>
        <taxon>Eutheria</taxon>
        <taxon>Euarchontoglires</taxon>
        <taxon>Glires</taxon>
        <taxon>Lagomorpha</taxon>
        <taxon>Leporidae</taxon>
        <taxon>Oryctolagus</taxon>
    </lineage>
</organism>
<evidence type="ECO:0000256" key="7">
    <source>
        <dbReference type="SAM" id="Phobius"/>
    </source>
</evidence>
<feature type="region of interest" description="Disordered" evidence="6">
    <location>
        <begin position="2211"/>
        <end position="2234"/>
    </location>
</feature>
<dbReference type="GeneID" id="108178954"/>
<feature type="domain" description="SPATA31" evidence="8">
    <location>
        <begin position="393"/>
        <end position="501"/>
    </location>
</feature>
<evidence type="ECO:0000256" key="3">
    <source>
        <dbReference type="ARBA" id="ARBA00022989"/>
    </source>
</evidence>
<dbReference type="Ensembl" id="ENSOCUT00000026000.3">
    <property type="protein sequence ID" value="ENSOCUP00000025120.2"/>
    <property type="gene ID" value="ENSOCUG00000026599.3"/>
</dbReference>
<feature type="region of interest" description="Disordered" evidence="6">
    <location>
        <begin position="1093"/>
        <end position="1113"/>
    </location>
</feature>
<dbReference type="KEGG" id="ocu:108178954"/>
<dbReference type="InterPro" id="IPR039509">
    <property type="entry name" value="SPATA31"/>
</dbReference>
<dbReference type="PANTHER" id="PTHR21859:SF12">
    <property type="entry name" value="SPERMATOGENESIS-ASSOCIATED PROTEIN 31D1"/>
    <property type="match status" value="1"/>
</dbReference>
<feature type="region of interest" description="Disordered" evidence="6">
    <location>
        <begin position="449"/>
        <end position="598"/>
    </location>
</feature>
<reference evidence="10" key="3">
    <citation type="submission" date="2025-09" db="UniProtKB">
        <authorList>
            <consortium name="Ensembl"/>
        </authorList>
    </citation>
    <scope>IDENTIFICATION</scope>
    <source>
        <strain evidence="10">Thorbecke</strain>
    </source>
</reference>
<dbReference type="Bgee" id="ENSOCUG00000026599">
    <property type="expression patterns" value="Expressed in testis"/>
</dbReference>
<feature type="region of interest" description="Disordered" evidence="6">
    <location>
        <begin position="53"/>
        <end position="73"/>
    </location>
</feature>
<name>G1U6S3_RABIT</name>
<proteinExistence type="inferred from homology"/>
<feature type="region of interest" description="Disordered" evidence="6">
    <location>
        <begin position="1260"/>
        <end position="1287"/>
    </location>
</feature>
<evidence type="ECO:0000259" key="9">
    <source>
        <dbReference type="Pfam" id="PF15371"/>
    </source>
</evidence>
<feature type="compositionally biased region" description="Polar residues" evidence="6">
    <location>
        <begin position="1093"/>
        <end position="1103"/>
    </location>
</feature>
<feature type="compositionally biased region" description="Basic and acidic residues" evidence="6">
    <location>
        <begin position="1261"/>
        <end position="1273"/>
    </location>
</feature>
<feature type="region of interest" description="Disordered" evidence="6">
    <location>
        <begin position="2092"/>
        <end position="2156"/>
    </location>
</feature>
<reference evidence="10 11" key="1">
    <citation type="journal article" date="2011" name="Nature">
        <title>A high-resolution map of human evolutionary constraint using 29 mammals.</title>
        <authorList>
            <person name="Lindblad-Toh K."/>
            <person name="Garber M."/>
            <person name="Zuk O."/>
            <person name="Lin M.F."/>
            <person name="Parker B.J."/>
            <person name="Washietl S."/>
            <person name="Kheradpour P."/>
            <person name="Ernst J."/>
            <person name="Jordan G."/>
            <person name="Mauceli E."/>
            <person name="Ward L.D."/>
            <person name="Lowe C.B."/>
            <person name="Holloway A.K."/>
            <person name="Clamp M."/>
            <person name="Gnerre S."/>
            <person name="Alfoldi J."/>
            <person name="Beal K."/>
            <person name="Chang J."/>
            <person name="Clawson H."/>
            <person name="Cuff J."/>
            <person name="Di Palma F."/>
            <person name="Fitzgerald S."/>
            <person name="Flicek P."/>
            <person name="Guttman M."/>
            <person name="Hubisz M.J."/>
            <person name="Jaffe D.B."/>
            <person name="Jungreis I."/>
            <person name="Kent W.J."/>
            <person name="Kostka D."/>
            <person name="Lara M."/>
            <person name="Martins A.L."/>
            <person name="Massingham T."/>
            <person name="Moltke I."/>
            <person name="Raney B.J."/>
            <person name="Rasmussen M.D."/>
            <person name="Robinson J."/>
            <person name="Stark A."/>
            <person name="Vilella A.J."/>
            <person name="Wen J."/>
            <person name="Xie X."/>
            <person name="Zody M.C."/>
            <person name="Baldwin J."/>
            <person name="Bloom T."/>
            <person name="Chin C.W."/>
            <person name="Heiman D."/>
            <person name="Nicol R."/>
            <person name="Nusbaum C."/>
            <person name="Young S."/>
            <person name="Wilkinson J."/>
            <person name="Worley K.C."/>
            <person name="Kovar C.L."/>
            <person name="Muzny D.M."/>
            <person name="Gibbs R.A."/>
            <person name="Cree A."/>
            <person name="Dihn H.H."/>
            <person name="Fowler G."/>
            <person name="Jhangiani S."/>
            <person name="Joshi V."/>
            <person name="Lee S."/>
            <person name="Lewis L.R."/>
            <person name="Nazareth L.V."/>
            <person name="Okwuonu G."/>
            <person name="Santibanez J."/>
            <person name="Warren W.C."/>
            <person name="Mardis E.R."/>
            <person name="Weinstock G.M."/>
            <person name="Wilson R.K."/>
            <person name="Delehaunty K."/>
            <person name="Dooling D."/>
            <person name="Fronik C."/>
            <person name="Fulton L."/>
            <person name="Fulton B."/>
            <person name="Graves T."/>
            <person name="Minx P."/>
            <person name="Sodergren E."/>
            <person name="Birney E."/>
            <person name="Margulies E.H."/>
            <person name="Herrero J."/>
            <person name="Green E.D."/>
            <person name="Haussler D."/>
            <person name="Siepel A."/>
            <person name="Goldman N."/>
            <person name="Pollard K.S."/>
            <person name="Pedersen J.S."/>
            <person name="Lander E.S."/>
            <person name="Kellis M."/>
        </authorList>
    </citation>
    <scope>NUCLEOTIDE SEQUENCE [LARGE SCALE GENOMIC DNA]</scope>
    <source>
        <strain evidence="11">Thorbecke</strain>
    </source>
</reference>
<evidence type="ECO:0000259" key="8">
    <source>
        <dbReference type="Pfam" id="PF14650"/>
    </source>
</evidence>
<dbReference type="InterPro" id="IPR027970">
    <property type="entry name" value="SPATA31-like"/>
</dbReference>
<comment type="similarity">
    <text evidence="5">Belongs to the SPATA31 family.</text>
</comment>
<evidence type="ECO:0000313" key="10">
    <source>
        <dbReference type="Ensembl" id="ENSOCUP00000025120.2"/>
    </source>
</evidence>
<dbReference type="HOGENOM" id="CLU_007854_1_0_1"/>
<feature type="compositionally biased region" description="Basic and acidic residues" evidence="6">
    <location>
        <begin position="789"/>
        <end position="798"/>
    </location>
</feature>
<keyword evidence="4 7" id="KW-0472">Membrane</keyword>